<proteinExistence type="predicted"/>
<protein>
    <recommendedName>
        <fullName evidence="5">Phr family secreted Rap phosphatase inhibitor</fullName>
    </recommendedName>
</protein>
<keyword evidence="2" id="KW-0732">Signal</keyword>
<evidence type="ECO:0000313" key="4">
    <source>
        <dbReference type="Proteomes" id="UP000198538"/>
    </source>
</evidence>
<dbReference type="EMBL" id="FMVM01000010">
    <property type="protein sequence ID" value="SCY82514.1"/>
    <property type="molecule type" value="Genomic_DNA"/>
</dbReference>
<dbReference type="STRING" id="582692.SAMN05720606_1108"/>
<sequence length="46" mass="4901">MKKKLALLIVTCSIAVNILPTVTGPSPVKEDTPPPIYRTNDHGLGT</sequence>
<keyword evidence="4" id="KW-1185">Reference proteome</keyword>
<feature type="signal peptide" evidence="2">
    <location>
        <begin position="1"/>
        <end position="18"/>
    </location>
</feature>
<evidence type="ECO:0008006" key="5">
    <source>
        <dbReference type="Google" id="ProtNLM"/>
    </source>
</evidence>
<name>A0A1G5J2V2_9BACL</name>
<evidence type="ECO:0000256" key="2">
    <source>
        <dbReference type="SAM" id="SignalP"/>
    </source>
</evidence>
<evidence type="ECO:0000256" key="1">
    <source>
        <dbReference type="SAM" id="MobiDB-lite"/>
    </source>
</evidence>
<evidence type="ECO:0000313" key="3">
    <source>
        <dbReference type="EMBL" id="SCY82514.1"/>
    </source>
</evidence>
<feature type="region of interest" description="Disordered" evidence="1">
    <location>
        <begin position="23"/>
        <end position="46"/>
    </location>
</feature>
<organism evidence="3 4">
    <name type="scientific">Paenibacillus polysaccharolyticus</name>
    <dbReference type="NCBI Taxonomy" id="582692"/>
    <lineage>
        <taxon>Bacteria</taxon>
        <taxon>Bacillati</taxon>
        <taxon>Bacillota</taxon>
        <taxon>Bacilli</taxon>
        <taxon>Bacillales</taxon>
        <taxon>Paenibacillaceae</taxon>
        <taxon>Paenibacillus</taxon>
    </lineage>
</organism>
<feature type="chain" id="PRO_5039075531" description="Phr family secreted Rap phosphatase inhibitor" evidence="2">
    <location>
        <begin position="19"/>
        <end position="46"/>
    </location>
</feature>
<dbReference type="Proteomes" id="UP000198538">
    <property type="component" value="Unassembled WGS sequence"/>
</dbReference>
<accession>A0A1G5J2V2</accession>
<reference evidence="4" key="1">
    <citation type="submission" date="2016-10" db="EMBL/GenBank/DDBJ databases">
        <authorList>
            <person name="Varghese N."/>
            <person name="Submissions S."/>
        </authorList>
    </citation>
    <scope>NUCLEOTIDE SEQUENCE [LARGE SCALE GENOMIC DNA]</scope>
    <source>
        <strain evidence="4">BL9</strain>
    </source>
</reference>
<gene>
    <name evidence="3" type="ORF">SAMN05720606_1108</name>
</gene>
<dbReference type="AlphaFoldDB" id="A0A1G5J2V2"/>